<accession>F4RK85</accession>
<organism evidence="3">
    <name type="scientific">Melampsora larici-populina (strain 98AG31 / pathotype 3-4-7)</name>
    <name type="common">Poplar leaf rust fungus</name>
    <dbReference type="NCBI Taxonomy" id="747676"/>
    <lineage>
        <taxon>Eukaryota</taxon>
        <taxon>Fungi</taxon>
        <taxon>Dikarya</taxon>
        <taxon>Basidiomycota</taxon>
        <taxon>Pucciniomycotina</taxon>
        <taxon>Pucciniomycetes</taxon>
        <taxon>Pucciniales</taxon>
        <taxon>Melampsoraceae</taxon>
        <taxon>Melampsora</taxon>
    </lineage>
</organism>
<feature type="compositionally biased region" description="Polar residues" evidence="1">
    <location>
        <begin position="74"/>
        <end position="93"/>
    </location>
</feature>
<dbReference type="HOGENOM" id="CLU_1603091_0_0_1"/>
<evidence type="ECO:0000313" key="2">
    <source>
        <dbReference type="EMBL" id="EGG07227.1"/>
    </source>
</evidence>
<dbReference type="EMBL" id="GL883105">
    <property type="protein sequence ID" value="EGG07227.1"/>
    <property type="molecule type" value="Genomic_DNA"/>
</dbReference>
<dbReference type="GeneID" id="18929972"/>
<proteinExistence type="predicted"/>
<dbReference type="InParanoid" id="F4RK85"/>
<dbReference type="VEuPathDB" id="FungiDB:MELLADRAFT_62785"/>
<sequence length="194" mass="21922">MRPPSLDLKSCRVKKVFTNNVNNDNSGAASGSERSPLELEFGGLSPARLSIFNLEEPFPSPTLERPLRIRRRSATSSVLSGASGDNSMTSNPSHIEPRPRFIYSGPPLLMNPDGSVRSPHRTPNRIIKSTIKKVCPRKTSRKPLSELLSAQRYRVLYTIVEEPEEEWRDESKRQEEVWAQVLTLLNMSLDESFM</sequence>
<dbReference type="AlphaFoldDB" id="F4RK85"/>
<protein>
    <submittedName>
        <fullName evidence="2">Uncharacterized protein</fullName>
    </submittedName>
</protein>
<evidence type="ECO:0000313" key="3">
    <source>
        <dbReference type="Proteomes" id="UP000001072"/>
    </source>
</evidence>
<reference evidence="3" key="1">
    <citation type="journal article" date="2011" name="Proc. Natl. Acad. Sci. U.S.A.">
        <title>Obligate biotrophy features unraveled by the genomic analysis of rust fungi.</title>
        <authorList>
            <person name="Duplessis S."/>
            <person name="Cuomo C.A."/>
            <person name="Lin Y.-C."/>
            <person name="Aerts A."/>
            <person name="Tisserant E."/>
            <person name="Veneault-Fourrey C."/>
            <person name="Joly D.L."/>
            <person name="Hacquard S."/>
            <person name="Amselem J."/>
            <person name="Cantarel B.L."/>
            <person name="Chiu R."/>
            <person name="Coutinho P.M."/>
            <person name="Feau N."/>
            <person name="Field M."/>
            <person name="Frey P."/>
            <person name="Gelhaye E."/>
            <person name="Goldberg J."/>
            <person name="Grabherr M.G."/>
            <person name="Kodira C.D."/>
            <person name="Kohler A."/>
            <person name="Kuees U."/>
            <person name="Lindquist E.A."/>
            <person name="Lucas S.M."/>
            <person name="Mago R."/>
            <person name="Mauceli E."/>
            <person name="Morin E."/>
            <person name="Murat C."/>
            <person name="Pangilinan J.L."/>
            <person name="Park R."/>
            <person name="Pearson M."/>
            <person name="Quesneville H."/>
            <person name="Rouhier N."/>
            <person name="Sakthikumar S."/>
            <person name="Salamov A.A."/>
            <person name="Schmutz J."/>
            <person name="Selles B."/>
            <person name="Shapiro H."/>
            <person name="Tanguay P."/>
            <person name="Tuskan G.A."/>
            <person name="Henrissat B."/>
            <person name="Van de Peer Y."/>
            <person name="Rouze P."/>
            <person name="Ellis J.G."/>
            <person name="Dodds P.N."/>
            <person name="Schein J.E."/>
            <person name="Zhong S."/>
            <person name="Hamelin R.C."/>
            <person name="Grigoriev I.V."/>
            <person name="Szabo L.J."/>
            <person name="Martin F."/>
        </authorList>
    </citation>
    <scope>NUCLEOTIDE SEQUENCE [LARGE SCALE GENOMIC DNA]</scope>
    <source>
        <strain evidence="3">98AG31 / pathotype 3-4-7</strain>
    </source>
</reference>
<evidence type="ECO:0000256" key="1">
    <source>
        <dbReference type="SAM" id="MobiDB-lite"/>
    </source>
</evidence>
<dbReference type="KEGG" id="mlr:MELLADRAFT_62785"/>
<gene>
    <name evidence="2" type="ORF">MELLADRAFT_62785</name>
</gene>
<dbReference type="Proteomes" id="UP000001072">
    <property type="component" value="Unassembled WGS sequence"/>
</dbReference>
<dbReference type="RefSeq" id="XP_007409669.1">
    <property type="nucleotide sequence ID" value="XM_007409607.1"/>
</dbReference>
<name>F4RK85_MELLP</name>
<feature type="region of interest" description="Disordered" evidence="1">
    <location>
        <begin position="70"/>
        <end position="96"/>
    </location>
</feature>
<keyword evidence="3" id="KW-1185">Reference proteome</keyword>